<accession>A0A8H6HE48</accession>
<dbReference type="Proteomes" id="UP000521943">
    <property type="component" value="Unassembled WGS sequence"/>
</dbReference>
<gene>
    <name evidence="2" type="ORF">DFP72DRAFT_926042</name>
</gene>
<protein>
    <submittedName>
        <fullName evidence="2">Uncharacterized protein</fullName>
    </submittedName>
</protein>
<evidence type="ECO:0000313" key="3">
    <source>
        <dbReference type="Proteomes" id="UP000521943"/>
    </source>
</evidence>
<feature type="region of interest" description="Disordered" evidence="1">
    <location>
        <begin position="25"/>
        <end position="105"/>
    </location>
</feature>
<comment type="caution">
    <text evidence="2">The sequence shown here is derived from an EMBL/GenBank/DDBJ whole genome shotgun (WGS) entry which is preliminary data.</text>
</comment>
<name>A0A8H6HE48_9AGAR</name>
<feature type="compositionally biased region" description="Polar residues" evidence="1">
    <location>
        <begin position="83"/>
        <end position="99"/>
    </location>
</feature>
<proteinExistence type="predicted"/>
<evidence type="ECO:0000256" key="1">
    <source>
        <dbReference type="SAM" id="MobiDB-lite"/>
    </source>
</evidence>
<dbReference type="OrthoDB" id="2872979at2759"/>
<feature type="compositionally biased region" description="Polar residues" evidence="1">
    <location>
        <begin position="58"/>
        <end position="76"/>
    </location>
</feature>
<sequence length="435" mass="47712">MSFFASTMSFLPQWLGYGRSDPGVPVASSPTTNNYTTDDDTRSIDNDPPDSMTRRNTRQTSGNTATQRTQNGTSSTGRRRATDSGTDQGRTRSTTANQTPGPPAPSLCVICKKRPPYSTPAKTYPTCGNTCAAALEKCCEVCYEKPKAPKPNGGFYNTCDLACRNKLKTLQNLCGHCMVKPRAVDPKGKLYQFCGRTCRDDAQIGAPLPLSSNPQSAFETLKVRAISKAPCVLDVPKTLDLYKSVHTFFSNDWKSQSRRPNVAGIFKVYQSAAVTARQNQYKSHLRDVDGIAPDESRRWVALTRKCQMSDSRITAPCKNYGCSFCDVLGRNIFNSVDFPRFVRLSGNSSCADRATGRQQDADSGRGVKVLLLVKVVSSSDAPQLSAEEACTKQDNGQGLDVVHLSPYRDGTRLPSDQLLVFNTDAIVPRYVILYQ</sequence>
<keyword evidence="3" id="KW-1185">Reference proteome</keyword>
<dbReference type="AlphaFoldDB" id="A0A8H6HE48"/>
<organism evidence="2 3">
    <name type="scientific">Ephemerocybe angulata</name>
    <dbReference type="NCBI Taxonomy" id="980116"/>
    <lineage>
        <taxon>Eukaryota</taxon>
        <taxon>Fungi</taxon>
        <taxon>Dikarya</taxon>
        <taxon>Basidiomycota</taxon>
        <taxon>Agaricomycotina</taxon>
        <taxon>Agaricomycetes</taxon>
        <taxon>Agaricomycetidae</taxon>
        <taxon>Agaricales</taxon>
        <taxon>Agaricineae</taxon>
        <taxon>Psathyrellaceae</taxon>
        <taxon>Ephemerocybe</taxon>
    </lineage>
</organism>
<evidence type="ECO:0000313" key="2">
    <source>
        <dbReference type="EMBL" id="KAF6745374.1"/>
    </source>
</evidence>
<dbReference type="EMBL" id="JACGCI010000106">
    <property type="protein sequence ID" value="KAF6745374.1"/>
    <property type="molecule type" value="Genomic_DNA"/>
</dbReference>
<dbReference type="Gene3D" id="3.90.228.10">
    <property type="match status" value="1"/>
</dbReference>
<reference evidence="2 3" key="1">
    <citation type="submission" date="2020-07" db="EMBL/GenBank/DDBJ databases">
        <title>Comparative genomics of pyrophilous fungi reveals a link between fire events and developmental genes.</title>
        <authorList>
            <consortium name="DOE Joint Genome Institute"/>
            <person name="Steindorff A.S."/>
            <person name="Carver A."/>
            <person name="Calhoun S."/>
            <person name="Stillman K."/>
            <person name="Liu H."/>
            <person name="Lipzen A."/>
            <person name="Pangilinan J."/>
            <person name="Labutti K."/>
            <person name="Bruns T.D."/>
            <person name="Grigoriev I.V."/>
        </authorList>
    </citation>
    <scope>NUCLEOTIDE SEQUENCE [LARGE SCALE GENOMIC DNA]</scope>
    <source>
        <strain evidence="2 3">CBS 144469</strain>
    </source>
</reference>